<keyword evidence="3 6" id="KW-0812">Transmembrane</keyword>
<dbReference type="InterPro" id="IPR007919">
    <property type="entry name" value="UPF0220"/>
</dbReference>
<protein>
    <recommendedName>
        <fullName evidence="8">Transmembrane protein 50A</fullName>
    </recommendedName>
</protein>
<dbReference type="PANTHER" id="PTHR13180">
    <property type="entry name" value="SMALL MEMBRANE PROTEIN-RELATED"/>
    <property type="match status" value="1"/>
</dbReference>
<feature type="transmembrane region" description="Helical" evidence="6">
    <location>
        <begin position="77"/>
        <end position="97"/>
    </location>
</feature>
<evidence type="ECO:0000256" key="3">
    <source>
        <dbReference type="ARBA" id="ARBA00022692"/>
    </source>
</evidence>
<evidence type="ECO:0000256" key="1">
    <source>
        <dbReference type="ARBA" id="ARBA00004141"/>
    </source>
</evidence>
<evidence type="ECO:0000256" key="2">
    <source>
        <dbReference type="ARBA" id="ARBA00005335"/>
    </source>
</evidence>
<feature type="transmembrane region" description="Helical" evidence="6">
    <location>
        <begin position="118"/>
        <end position="141"/>
    </location>
</feature>
<feature type="transmembrane region" description="Helical" evidence="6">
    <location>
        <begin position="153"/>
        <end position="173"/>
    </location>
</feature>
<dbReference type="GO" id="GO:0016020">
    <property type="term" value="C:membrane"/>
    <property type="evidence" value="ECO:0007669"/>
    <property type="project" value="UniProtKB-SubCell"/>
</dbReference>
<comment type="similarity">
    <text evidence="2">Belongs to the UPF0220 family.</text>
</comment>
<reference evidence="7" key="1">
    <citation type="submission" date="2021-01" db="EMBL/GenBank/DDBJ databases">
        <authorList>
            <person name="Corre E."/>
            <person name="Pelletier E."/>
            <person name="Niang G."/>
            <person name="Scheremetjew M."/>
            <person name="Finn R."/>
            <person name="Kale V."/>
            <person name="Holt S."/>
            <person name="Cochrane G."/>
            <person name="Meng A."/>
            <person name="Brown T."/>
            <person name="Cohen L."/>
        </authorList>
    </citation>
    <scope>NUCLEOTIDE SEQUENCE</scope>
    <source>
        <strain evidence="7">CCAP979/52</strain>
    </source>
</reference>
<gene>
    <name evidence="7" type="ORF">CCUR1050_LOCUS30913</name>
</gene>
<name>A0A7S0N335_9CRYP</name>
<dbReference type="AlphaFoldDB" id="A0A7S0N335"/>
<keyword evidence="4 6" id="KW-1133">Transmembrane helix</keyword>
<evidence type="ECO:0000256" key="4">
    <source>
        <dbReference type="ARBA" id="ARBA00022989"/>
    </source>
</evidence>
<sequence>MALEGQKRLLAVFGGMIFGVGWLVFIDSIVVYNTCRQNLPEEDPCHWGIVQNKSLPPGSVQPPQPYGGWKAIDGQAALVYLPGALLLVSLFMINTVEARDLAGDKDWVAGGSPAAIKAWLLVGFGLGFAGLAVSVWAHAALFADKPDTKPGPGVGGITLAVLCMVSSLVLWAARGLGDSAREWGGIDL</sequence>
<evidence type="ECO:0000313" key="7">
    <source>
        <dbReference type="EMBL" id="CAD8658734.1"/>
    </source>
</evidence>
<dbReference type="EMBL" id="HBEZ01056259">
    <property type="protein sequence ID" value="CAD8658734.1"/>
    <property type="molecule type" value="Transcribed_RNA"/>
</dbReference>
<dbReference type="Pfam" id="PF05255">
    <property type="entry name" value="UPF0220"/>
    <property type="match status" value="1"/>
</dbReference>
<proteinExistence type="inferred from homology"/>
<organism evidence="7">
    <name type="scientific">Cryptomonas curvata</name>
    <dbReference type="NCBI Taxonomy" id="233186"/>
    <lineage>
        <taxon>Eukaryota</taxon>
        <taxon>Cryptophyceae</taxon>
        <taxon>Cryptomonadales</taxon>
        <taxon>Cryptomonadaceae</taxon>
        <taxon>Cryptomonas</taxon>
    </lineage>
</organism>
<keyword evidence="5 6" id="KW-0472">Membrane</keyword>
<comment type="subcellular location">
    <subcellularLocation>
        <location evidence="1">Membrane</location>
        <topology evidence="1">Multi-pass membrane protein</topology>
    </subcellularLocation>
</comment>
<evidence type="ECO:0000256" key="5">
    <source>
        <dbReference type="ARBA" id="ARBA00023136"/>
    </source>
</evidence>
<feature type="transmembrane region" description="Helical" evidence="6">
    <location>
        <begin position="9"/>
        <end position="32"/>
    </location>
</feature>
<evidence type="ECO:0000256" key="6">
    <source>
        <dbReference type="SAM" id="Phobius"/>
    </source>
</evidence>
<evidence type="ECO:0008006" key="8">
    <source>
        <dbReference type="Google" id="ProtNLM"/>
    </source>
</evidence>
<accession>A0A7S0N335</accession>